<protein>
    <recommendedName>
        <fullName evidence="6">Transcription factor CBF/NF-Y/archaeal histone domain-containing protein</fullName>
    </recommendedName>
</protein>
<keyword evidence="4" id="KW-0804">Transcription</keyword>
<sequence>MSIPTDMAKPDEIETQYQDLNNVKNVGPSDYQYGQYYQPDNEEDEEDDGELVENHGHNVGDVNYMDRSDQNLNGCFTRKDGVILDQERFLPIANISRIMKTQVDPQAKLSKEAKECVQECVSEFIQFLTSEAADYCHQTKRKTLTADDLLTALEATGFDNYAEPMRIFLMKYRQAHKLTGPIHRPHTNYVHPPQYANDPPIQPLFYKTDGGMRCVETQFFNSDGEEKEIGNQDIEENQESEKRRLSGQSTQPESEEYFNEDQTASQTAVQTEQGDIILDESGEMPIAALEQQHQMQIYVDASTKQHYAAMETPQGIQLFPITIQNDPITITNTAESETAEPATEFSSFGNDETQKTGETQPSEESALPLPKDFAVNSEYSTSVPQSFEKPMSIDNIDVTVGEVLMKRKRKIIPSFKGRRRPAPSSSHSQTRQPNTQIQYHIQPVQVVSPAPQQMPTLQPQTQQIPQSQPHLQAQSEFSTRSTRRSRR</sequence>
<name>A0A8S1F1P4_9PELO</name>
<dbReference type="Pfam" id="PF00808">
    <property type="entry name" value="CBFD_NFYB_HMF"/>
    <property type="match status" value="1"/>
</dbReference>
<feature type="compositionally biased region" description="Basic residues" evidence="5">
    <location>
        <begin position="410"/>
        <end position="421"/>
    </location>
</feature>
<dbReference type="AlphaFoldDB" id="A0A8S1F1P4"/>
<dbReference type="PANTHER" id="PTHR11064">
    <property type="entry name" value="CCAAT-BINDING TRANSCRIPTION FACTOR-RELATED"/>
    <property type="match status" value="1"/>
</dbReference>
<reference evidence="7 8" key="1">
    <citation type="submission" date="2020-04" db="EMBL/GenBank/DDBJ databases">
        <authorList>
            <person name="Laetsch R D."/>
            <person name="Stevens L."/>
            <person name="Kumar S."/>
            <person name="Blaxter L. M."/>
        </authorList>
    </citation>
    <scope>NUCLEOTIDE SEQUENCE [LARGE SCALE GENOMIC DNA]</scope>
</reference>
<accession>A0A8S1F1P4</accession>
<feature type="compositionally biased region" description="Polar residues" evidence="5">
    <location>
        <begin position="348"/>
        <end position="363"/>
    </location>
</feature>
<evidence type="ECO:0000256" key="4">
    <source>
        <dbReference type="ARBA" id="ARBA00023163"/>
    </source>
</evidence>
<proteinExistence type="inferred from homology"/>
<dbReference type="Gene3D" id="1.10.20.10">
    <property type="entry name" value="Histone, subunit A"/>
    <property type="match status" value="1"/>
</dbReference>
<dbReference type="PRINTS" id="PR00615">
    <property type="entry name" value="CCAATSUBUNTA"/>
</dbReference>
<evidence type="ECO:0000256" key="5">
    <source>
        <dbReference type="SAM" id="MobiDB-lite"/>
    </source>
</evidence>
<evidence type="ECO:0000259" key="6">
    <source>
        <dbReference type="Pfam" id="PF00808"/>
    </source>
</evidence>
<dbReference type="FunFam" id="1.10.20.10:FF:000099">
    <property type="entry name" value="nuclear transcription factor Y subunit beta"/>
    <property type="match status" value="1"/>
</dbReference>
<evidence type="ECO:0000256" key="3">
    <source>
        <dbReference type="ARBA" id="ARBA00023125"/>
    </source>
</evidence>
<feature type="domain" description="Transcription factor CBF/NF-Y/archaeal histone" evidence="6">
    <location>
        <begin position="89"/>
        <end position="153"/>
    </location>
</feature>
<evidence type="ECO:0000256" key="1">
    <source>
        <dbReference type="ARBA" id="ARBA00009053"/>
    </source>
</evidence>
<evidence type="ECO:0000313" key="7">
    <source>
        <dbReference type="EMBL" id="CAB3405629.1"/>
    </source>
</evidence>
<comment type="similarity">
    <text evidence="1">Belongs to the NFYB/HAP3 subunit family.</text>
</comment>
<feature type="compositionally biased region" description="Low complexity" evidence="5">
    <location>
        <begin position="442"/>
        <end position="480"/>
    </location>
</feature>
<keyword evidence="8" id="KW-1185">Reference proteome</keyword>
<dbReference type="InterPro" id="IPR027113">
    <property type="entry name" value="Transc_fact_NFYB/HAP3"/>
</dbReference>
<feature type="region of interest" description="Disordered" evidence="5">
    <location>
        <begin position="336"/>
        <end position="369"/>
    </location>
</feature>
<dbReference type="GO" id="GO:0016602">
    <property type="term" value="C:CCAAT-binding factor complex"/>
    <property type="evidence" value="ECO:0007669"/>
    <property type="project" value="InterPro"/>
</dbReference>
<evidence type="ECO:0000256" key="2">
    <source>
        <dbReference type="ARBA" id="ARBA00023015"/>
    </source>
</evidence>
<feature type="region of interest" description="Disordered" evidence="5">
    <location>
        <begin position="410"/>
        <end position="487"/>
    </location>
</feature>
<keyword evidence="3" id="KW-0238">DNA-binding</keyword>
<feature type="compositionally biased region" description="Low complexity" evidence="5">
    <location>
        <begin position="336"/>
        <end position="347"/>
    </location>
</feature>
<dbReference type="GO" id="GO:0046982">
    <property type="term" value="F:protein heterodimerization activity"/>
    <property type="evidence" value="ECO:0007669"/>
    <property type="project" value="InterPro"/>
</dbReference>
<feature type="compositionally biased region" description="Acidic residues" evidence="5">
    <location>
        <begin position="40"/>
        <end position="51"/>
    </location>
</feature>
<feature type="compositionally biased region" description="Polar residues" evidence="5">
    <location>
        <begin position="260"/>
        <end position="270"/>
    </location>
</feature>
<comment type="caution">
    <text evidence="7">The sequence shown here is derived from an EMBL/GenBank/DDBJ whole genome shotgun (WGS) entry which is preliminary data.</text>
</comment>
<dbReference type="OrthoDB" id="386949at2759"/>
<dbReference type="GO" id="GO:0001228">
    <property type="term" value="F:DNA-binding transcription activator activity, RNA polymerase II-specific"/>
    <property type="evidence" value="ECO:0007669"/>
    <property type="project" value="InterPro"/>
</dbReference>
<dbReference type="SUPFAM" id="SSF47113">
    <property type="entry name" value="Histone-fold"/>
    <property type="match status" value="1"/>
</dbReference>
<evidence type="ECO:0000313" key="8">
    <source>
        <dbReference type="Proteomes" id="UP000494206"/>
    </source>
</evidence>
<dbReference type="CDD" id="cd22907">
    <property type="entry name" value="HFD_NFYB"/>
    <property type="match status" value="1"/>
</dbReference>
<keyword evidence="2" id="KW-0805">Transcription regulation</keyword>
<feature type="region of interest" description="Disordered" evidence="5">
    <location>
        <begin position="220"/>
        <end position="270"/>
    </location>
</feature>
<feature type="region of interest" description="Disordered" evidence="5">
    <location>
        <begin position="22"/>
        <end position="53"/>
    </location>
</feature>
<gene>
    <name evidence="7" type="ORF">CBOVIS_LOCUS7805</name>
</gene>
<dbReference type="InterPro" id="IPR009072">
    <property type="entry name" value="Histone-fold"/>
</dbReference>
<dbReference type="PANTHER" id="PTHR11064:SF9">
    <property type="entry name" value="NUCLEAR TRANSCRIPTION FACTOR Y SUBUNIT BETA"/>
    <property type="match status" value="1"/>
</dbReference>
<dbReference type="EMBL" id="CADEPM010000004">
    <property type="protein sequence ID" value="CAB3405629.1"/>
    <property type="molecule type" value="Genomic_DNA"/>
</dbReference>
<dbReference type="Proteomes" id="UP000494206">
    <property type="component" value="Unassembled WGS sequence"/>
</dbReference>
<organism evidence="7 8">
    <name type="scientific">Caenorhabditis bovis</name>
    <dbReference type="NCBI Taxonomy" id="2654633"/>
    <lineage>
        <taxon>Eukaryota</taxon>
        <taxon>Metazoa</taxon>
        <taxon>Ecdysozoa</taxon>
        <taxon>Nematoda</taxon>
        <taxon>Chromadorea</taxon>
        <taxon>Rhabditida</taxon>
        <taxon>Rhabditina</taxon>
        <taxon>Rhabditomorpha</taxon>
        <taxon>Rhabditoidea</taxon>
        <taxon>Rhabditidae</taxon>
        <taxon>Peloderinae</taxon>
        <taxon>Caenorhabditis</taxon>
    </lineage>
</organism>
<dbReference type="GO" id="GO:0000978">
    <property type="term" value="F:RNA polymerase II cis-regulatory region sequence-specific DNA binding"/>
    <property type="evidence" value="ECO:0007669"/>
    <property type="project" value="TreeGrafter"/>
</dbReference>
<feature type="compositionally biased region" description="Polar residues" evidence="5">
    <location>
        <begin position="423"/>
        <end position="439"/>
    </location>
</feature>
<dbReference type="InterPro" id="IPR003958">
    <property type="entry name" value="CBFA_NFYB_domain"/>
</dbReference>